<dbReference type="InterPro" id="IPR013670">
    <property type="entry name" value="EcoEI_R_C_dom"/>
</dbReference>
<evidence type="ECO:0000259" key="1">
    <source>
        <dbReference type="Pfam" id="PF08463"/>
    </source>
</evidence>
<name>A0A7X6M0I6_9NOCA</name>
<dbReference type="Pfam" id="PF08463">
    <property type="entry name" value="EcoEI_R_C"/>
    <property type="match status" value="1"/>
</dbReference>
<feature type="domain" description="EcoEI R protein C-terminal" evidence="1">
    <location>
        <begin position="9"/>
        <end position="95"/>
    </location>
</feature>
<protein>
    <recommendedName>
        <fullName evidence="1">EcoEI R protein C-terminal domain-containing protein</fullName>
    </recommendedName>
</protein>
<dbReference type="GO" id="GO:0006304">
    <property type="term" value="P:DNA modification"/>
    <property type="evidence" value="ECO:0007669"/>
    <property type="project" value="InterPro"/>
</dbReference>
<dbReference type="GO" id="GO:0003824">
    <property type="term" value="F:catalytic activity"/>
    <property type="evidence" value="ECO:0007669"/>
    <property type="project" value="InterPro"/>
</dbReference>
<comment type="caution">
    <text evidence="2">The sequence shown here is derived from an EMBL/GenBank/DDBJ whole genome shotgun (WGS) entry which is preliminary data.</text>
</comment>
<proteinExistence type="predicted"/>
<evidence type="ECO:0000313" key="2">
    <source>
        <dbReference type="EMBL" id="NKY87205.1"/>
    </source>
</evidence>
<sequence>MRTVVTHGGLGLFLRSLTGLDTTAATAAFEEFHAGRTLTASQLHFLKLLTTYIAKNGVIEVGARYEAPFNAVAPTGPEDIFSEDDVDRIVAAVKNIRTTAVPDAAESAAANG</sequence>
<dbReference type="EMBL" id="JAAXPE010000016">
    <property type="protein sequence ID" value="NKY87205.1"/>
    <property type="molecule type" value="Genomic_DNA"/>
</dbReference>
<dbReference type="AlphaFoldDB" id="A0A7X6M0I6"/>
<gene>
    <name evidence="2" type="ORF">HGA07_16390</name>
</gene>
<reference evidence="2 3" key="1">
    <citation type="submission" date="2020-04" db="EMBL/GenBank/DDBJ databases">
        <title>MicrobeNet Type strains.</title>
        <authorList>
            <person name="Nicholson A.C."/>
        </authorList>
    </citation>
    <scope>NUCLEOTIDE SEQUENCE [LARGE SCALE GENOMIC DNA]</scope>
    <source>
        <strain evidence="2 3">DSM 44445</strain>
    </source>
</reference>
<dbReference type="GO" id="GO:0003677">
    <property type="term" value="F:DNA binding"/>
    <property type="evidence" value="ECO:0007669"/>
    <property type="project" value="InterPro"/>
</dbReference>
<keyword evidence="3" id="KW-1185">Reference proteome</keyword>
<evidence type="ECO:0000313" key="3">
    <source>
        <dbReference type="Proteomes" id="UP000523447"/>
    </source>
</evidence>
<accession>A0A7X6M0I6</accession>
<dbReference type="RefSeq" id="WP_157171421.1">
    <property type="nucleotide sequence ID" value="NZ_CAWPHS010000008.1"/>
</dbReference>
<dbReference type="Proteomes" id="UP000523447">
    <property type="component" value="Unassembled WGS sequence"/>
</dbReference>
<organism evidence="2 3">
    <name type="scientific">Nocardia veterana</name>
    <dbReference type="NCBI Taxonomy" id="132249"/>
    <lineage>
        <taxon>Bacteria</taxon>
        <taxon>Bacillati</taxon>
        <taxon>Actinomycetota</taxon>
        <taxon>Actinomycetes</taxon>
        <taxon>Mycobacteriales</taxon>
        <taxon>Nocardiaceae</taxon>
        <taxon>Nocardia</taxon>
    </lineage>
</organism>